<evidence type="ECO:0000259" key="11">
    <source>
        <dbReference type="Pfam" id="PF01794"/>
    </source>
</evidence>
<dbReference type="GO" id="GO:0016679">
    <property type="term" value="F:oxidoreductase activity, acting on diphenols and related substances as donors"/>
    <property type="evidence" value="ECO:0007669"/>
    <property type="project" value="TreeGrafter"/>
</dbReference>
<evidence type="ECO:0000256" key="5">
    <source>
        <dbReference type="ARBA" id="ARBA00022692"/>
    </source>
</evidence>
<evidence type="ECO:0000256" key="9">
    <source>
        <dbReference type="ARBA" id="ARBA00023136"/>
    </source>
</evidence>
<feature type="domain" description="Ferric oxidoreductase" evidence="11">
    <location>
        <begin position="48"/>
        <end position="163"/>
    </location>
</feature>
<keyword evidence="5 10" id="KW-0812">Transmembrane</keyword>
<feature type="transmembrane region" description="Helical" evidence="10">
    <location>
        <begin position="177"/>
        <end position="193"/>
    </location>
</feature>
<comment type="subunit">
    <text evidence="10">Heterodimer of a catalytic subunit (MsrP) and a heme-binding subunit (MsrQ).</text>
</comment>
<dbReference type="InterPro" id="IPR013130">
    <property type="entry name" value="Fe3_Rdtase_TM_dom"/>
</dbReference>
<dbReference type="RefSeq" id="WP_064720648.1">
    <property type="nucleotide sequence ID" value="NZ_LXEV01000031.1"/>
</dbReference>
<comment type="function">
    <text evidence="10">Part of the MsrPQ system that repairs oxidized periplasmic proteins containing methionine sulfoxide residues (Met-O), using respiratory chain electrons. Thus protects these proteins from oxidative-stress damage caused by reactive species of oxygen and chlorine generated by the host defense mechanisms. MsrPQ is essential for the maintenance of envelope integrity under bleach stress, rescuing a wide series of structurally unrelated periplasmic proteins from methionine oxidation. MsrQ provides electrons for reduction to the reductase catalytic subunit MsrP, using the quinone pool of the respiratory chain.</text>
</comment>
<comment type="caution">
    <text evidence="12">The sequence shown here is derived from an EMBL/GenBank/DDBJ whole genome shotgun (WGS) entry which is preliminary data.</text>
</comment>
<comment type="subcellular location">
    <subcellularLocation>
        <location evidence="10">Cell membrane</location>
        <topology evidence="10">Multi-pass membrane protein</topology>
    </subcellularLocation>
    <subcellularLocation>
        <location evidence="1">Membrane</location>
        <topology evidence="1">Multi-pass membrane protein</topology>
    </subcellularLocation>
</comment>
<organism evidence="12 13">
    <name type="scientific">Proteus hauseri ATCC 700826</name>
    <dbReference type="NCBI Taxonomy" id="1354271"/>
    <lineage>
        <taxon>Bacteria</taxon>
        <taxon>Pseudomonadati</taxon>
        <taxon>Pseudomonadota</taxon>
        <taxon>Gammaproteobacteria</taxon>
        <taxon>Enterobacterales</taxon>
        <taxon>Morganellaceae</taxon>
        <taxon>Proteus</taxon>
    </lineage>
</organism>
<dbReference type="Proteomes" id="UP000078250">
    <property type="component" value="Unassembled WGS sequence"/>
</dbReference>
<feature type="transmembrane region" description="Helical" evidence="10">
    <location>
        <begin position="119"/>
        <end position="141"/>
    </location>
</feature>
<keyword evidence="13" id="KW-1185">Reference proteome</keyword>
<dbReference type="EMBL" id="LXEV01000031">
    <property type="protein sequence ID" value="OAT45552.1"/>
    <property type="molecule type" value="Genomic_DNA"/>
</dbReference>
<proteinExistence type="inferred from homology"/>
<keyword evidence="10" id="KW-0285">Flavoprotein</keyword>
<dbReference type="InterPro" id="IPR022837">
    <property type="entry name" value="MsrQ-like"/>
</dbReference>
<keyword evidence="10" id="KW-1003">Cell membrane</keyword>
<dbReference type="PANTHER" id="PTHR36964:SF1">
    <property type="entry name" value="PROTEIN-METHIONINE-SULFOXIDE REDUCTASE HEME-BINDING SUBUNIT MSRQ"/>
    <property type="match status" value="1"/>
</dbReference>
<keyword evidence="7 10" id="KW-1133">Transmembrane helix</keyword>
<dbReference type="Pfam" id="PF01794">
    <property type="entry name" value="Ferric_reduct"/>
    <property type="match status" value="1"/>
</dbReference>
<dbReference type="AlphaFoldDB" id="A0AAJ3HQK9"/>
<evidence type="ECO:0000313" key="13">
    <source>
        <dbReference type="Proteomes" id="UP000078250"/>
    </source>
</evidence>
<evidence type="ECO:0000256" key="2">
    <source>
        <dbReference type="ARBA" id="ARBA00022448"/>
    </source>
</evidence>
<keyword evidence="8 10" id="KW-0408">Iron</keyword>
<protein>
    <recommendedName>
        <fullName evidence="10">Protein-methionine-sulfoxide reductase heme-binding subunit MsrQ</fullName>
    </recommendedName>
    <alternativeName>
        <fullName evidence="10">Flavocytochrome MsrQ</fullName>
    </alternativeName>
</protein>
<feature type="transmembrane region" description="Helical" evidence="10">
    <location>
        <begin position="81"/>
        <end position="99"/>
    </location>
</feature>
<evidence type="ECO:0000256" key="6">
    <source>
        <dbReference type="ARBA" id="ARBA00022982"/>
    </source>
</evidence>
<keyword evidence="6 10" id="KW-0249">Electron transport</keyword>
<keyword evidence="9 10" id="KW-0472">Membrane</keyword>
<evidence type="ECO:0000313" key="12">
    <source>
        <dbReference type="EMBL" id="OAT45552.1"/>
    </source>
</evidence>
<dbReference type="GO" id="GO:0005886">
    <property type="term" value="C:plasma membrane"/>
    <property type="evidence" value="ECO:0007669"/>
    <property type="project" value="UniProtKB-SubCell"/>
</dbReference>
<dbReference type="PANTHER" id="PTHR36964">
    <property type="entry name" value="PROTEIN-METHIONINE-SULFOXIDE REDUCTASE HEME-BINDING SUBUNIT MSRQ"/>
    <property type="match status" value="1"/>
</dbReference>
<keyword evidence="10" id="KW-0479">Metal-binding</keyword>
<dbReference type="GO" id="GO:0046872">
    <property type="term" value="F:metal ion binding"/>
    <property type="evidence" value="ECO:0007669"/>
    <property type="project" value="UniProtKB-KW"/>
</dbReference>
<keyword evidence="4 10" id="KW-0288">FMN</keyword>
<evidence type="ECO:0000256" key="3">
    <source>
        <dbReference type="ARBA" id="ARBA00022617"/>
    </source>
</evidence>
<accession>A0AAJ3HQK9</accession>
<evidence type="ECO:0000256" key="7">
    <source>
        <dbReference type="ARBA" id="ARBA00022989"/>
    </source>
</evidence>
<reference evidence="12 13" key="1">
    <citation type="submission" date="2016-04" db="EMBL/GenBank/DDBJ databases">
        <title>ATOL: Assembling a taxonomically balanced genome-scale reconstruction of the evolutionary history of the Enterobacteriaceae.</title>
        <authorList>
            <person name="Plunkett G.III."/>
            <person name="Neeno-Eckwall E.C."/>
            <person name="Glasner J.D."/>
            <person name="Perna N.T."/>
        </authorList>
    </citation>
    <scope>NUCLEOTIDE SEQUENCE [LARGE SCALE GENOMIC DNA]</scope>
    <source>
        <strain evidence="12 13">ATCC 700826</strain>
    </source>
</reference>
<gene>
    <name evidence="10" type="primary">msrQ</name>
    <name evidence="12" type="ORF">M997_2728</name>
</gene>
<comment type="similarity">
    <text evidence="10">Belongs to the MsrQ family.</text>
</comment>
<comment type="cofactor">
    <cofactor evidence="10">
        <name>FMN</name>
        <dbReference type="ChEBI" id="CHEBI:58210"/>
    </cofactor>
    <text evidence="10">Binds 1 FMN per subunit.</text>
</comment>
<dbReference type="GO" id="GO:0010181">
    <property type="term" value="F:FMN binding"/>
    <property type="evidence" value="ECO:0007669"/>
    <property type="project" value="UniProtKB-UniRule"/>
</dbReference>
<evidence type="ECO:0000256" key="8">
    <source>
        <dbReference type="ARBA" id="ARBA00023004"/>
    </source>
</evidence>
<dbReference type="GO" id="GO:0020037">
    <property type="term" value="F:heme binding"/>
    <property type="evidence" value="ECO:0007669"/>
    <property type="project" value="UniProtKB-UniRule"/>
</dbReference>
<feature type="transmembrane region" description="Helical" evidence="10">
    <location>
        <begin position="153"/>
        <end position="171"/>
    </location>
</feature>
<comment type="cofactor">
    <cofactor evidence="10">
        <name>heme b</name>
        <dbReference type="ChEBI" id="CHEBI:60344"/>
    </cofactor>
    <text evidence="10">Binds 1 heme b (iron(II)-protoporphyrin IX) group per subunit.</text>
</comment>
<name>A0AAJ3HQK9_PROHU</name>
<keyword evidence="3 10" id="KW-0349">Heme</keyword>
<evidence type="ECO:0000256" key="1">
    <source>
        <dbReference type="ARBA" id="ARBA00004141"/>
    </source>
</evidence>
<evidence type="ECO:0000256" key="4">
    <source>
        <dbReference type="ARBA" id="ARBA00022643"/>
    </source>
</evidence>
<dbReference type="GO" id="GO:0030091">
    <property type="term" value="P:protein repair"/>
    <property type="evidence" value="ECO:0007669"/>
    <property type="project" value="UniProtKB-UniRule"/>
</dbReference>
<dbReference type="GO" id="GO:0009055">
    <property type="term" value="F:electron transfer activity"/>
    <property type="evidence" value="ECO:0007669"/>
    <property type="project" value="UniProtKB-UniRule"/>
</dbReference>
<keyword evidence="2 10" id="KW-0813">Transport</keyword>
<dbReference type="HAMAP" id="MF_01207">
    <property type="entry name" value="MsrQ"/>
    <property type="match status" value="1"/>
</dbReference>
<evidence type="ECO:0000256" key="10">
    <source>
        <dbReference type="HAMAP-Rule" id="MF_01207"/>
    </source>
</evidence>
<feature type="transmembrane region" description="Helical" evidence="10">
    <location>
        <begin position="44"/>
        <end position="69"/>
    </location>
</feature>
<sequence length="199" mass="23583">MQPQHGIDVKLLKTIFHLIGLLAFIWLIYALYNQQFSADPAKDIQHFTGITALRLLILLALIPMAADYLKLNALFQVRKLLGLWCFFWASLHLTSYLLLEIGWENMALFFNEVFSRTYLIIGTICWVILFLMAISSFKWLQIKFNKWWKKIHSLFYPLLLLVCIHYLLSLKTLTPEPIIYLLMIGITYFYRFLQQKNKK</sequence>
<feature type="transmembrane region" description="Helical" evidence="10">
    <location>
        <begin position="12"/>
        <end position="32"/>
    </location>
</feature>